<dbReference type="EMBL" id="RBRB01000152">
    <property type="protein sequence ID" value="RMQ34329.1"/>
    <property type="molecule type" value="Genomic_DNA"/>
</dbReference>
<organism evidence="2 3">
    <name type="scientific">Pseudomonas syringae pv. actinidiae</name>
    <dbReference type="NCBI Taxonomy" id="103796"/>
    <lineage>
        <taxon>Bacteria</taxon>
        <taxon>Pseudomonadati</taxon>
        <taxon>Pseudomonadota</taxon>
        <taxon>Gammaproteobacteria</taxon>
        <taxon>Pseudomonadales</taxon>
        <taxon>Pseudomonadaceae</taxon>
        <taxon>Pseudomonas</taxon>
        <taxon>Pseudomonas syringae</taxon>
    </lineage>
</organism>
<sequence>MRDALRHKSAPRPRPQDRTRSVQNYMRRRASHDS</sequence>
<comment type="caution">
    <text evidence="2">The sequence shown here is derived from an EMBL/GenBank/DDBJ whole genome shotgun (WGS) entry which is preliminary data.</text>
</comment>
<name>A0A3M4KYN8_PSESF</name>
<accession>A0A3M4KYN8</accession>
<evidence type="ECO:0000256" key="1">
    <source>
        <dbReference type="SAM" id="MobiDB-lite"/>
    </source>
</evidence>
<evidence type="ECO:0000313" key="2">
    <source>
        <dbReference type="EMBL" id="RMQ34329.1"/>
    </source>
</evidence>
<gene>
    <name evidence="2" type="ORF">ALQ07_02773</name>
</gene>
<evidence type="ECO:0000313" key="3">
    <source>
        <dbReference type="Proteomes" id="UP000273140"/>
    </source>
</evidence>
<proteinExistence type="predicted"/>
<protein>
    <submittedName>
        <fullName evidence="2">Uncharacterized protein</fullName>
    </submittedName>
</protein>
<dbReference type="Proteomes" id="UP000273140">
    <property type="component" value="Unassembled WGS sequence"/>
</dbReference>
<reference evidence="2 3" key="1">
    <citation type="submission" date="2018-08" db="EMBL/GenBank/DDBJ databases">
        <title>Recombination of ecologically and evolutionarily significant loci maintains genetic cohesion in the Pseudomonas syringae species complex.</title>
        <authorList>
            <person name="Dillon M."/>
            <person name="Thakur S."/>
            <person name="Almeida R.N.D."/>
            <person name="Weir B.S."/>
            <person name="Guttman D.S."/>
        </authorList>
    </citation>
    <scope>NUCLEOTIDE SEQUENCE [LARGE SCALE GENOMIC DNA]</scope>
    <source>
        <strain evidence="2 3">ICMP 19074</strain>
    </source>
</reference>
<dbReference type="AlphaFoldDB" id="A0A3M4KYN8"/>
<feature type="region of interest" description="Disordered" evidence="1">
    <location>
        <begin position="1"/>
        <end position="34"/>
    </location>
</feature>